<dbReference type="InterPro" id="IPR012340">
    <property type="entry name" value="NA-bd_OB-fold"/>
</dbReference>
<feature type="region of interest" description="Disordered" evidence="1">
    <location>
        <begin position="163"/>
        <end position="187"/>
    </location>
</feature>
<dbReference type="Pfam" id="PF23214">
    <property type="entry name" value="SH3_CYT4"/>
    <property type="match status" value="1"/>
</dbReference>
<sequence>MSTRASIVAPWTDCFNLCWTCLLANNGRTTANLHPLRRTRAQLVQGRGANRIDRIASLRSISTTTRLDKRHTNFDHLTLQRQRAIRRNYHGTARLNESASPGQRRRGPRQARIEPIPETPQSTLSIRERLKLWEQEHPQDLSTSFAFPNDTPKPWDIQNVLSRSSENSAPEDGEEASDGPASSLATMRDGETVDVDINEIFLKPGDLVELRSGTETTLAILTQEFDTELQFYTMQGKWLQRPNRNIHFSQPDFVSMDVVEQLLQYLPNAAVAEEIRDKAMMLDANVPREVGAPAVRAMLSFWNQADKVYRKHASVLEEAHNLLSHETNSRVTTTRDVAAKLLGDETPSQPTLYAVHRTLRANEYGFGHDVRNHRVTGEFRIRPKSEVRLVNTVREWIRQFQEQIVAATTSDDITRATISQRSPVHGFVAKARKLVAQSRNMRIPREHGVGPRMLGRDDKDTDSTQRDRCVFSIEFSEQEQMIIRFLEAWCVSRSFANHSSLQSIGPMLIRAVGSYQGFDIDPGTGFLFLQEIGVLAPWENRIVFDPQLGLPGHGNSEQADRLAYQSLRTRSLRARDAMQGLRKDWGSMEVYCIDDAGAKEIDDGFSVESVPGTESQYWIHTHIANPSAFITPSSTIGQYAEVLSQTVYFPERTYPMLPPQVTAANFSLAPGRPTLTFSARVDEGGEILETKITSGTVQNVTFITPDKLRQVLDNDTAAQQPPETILTVGGQMPPPSREGLDKELTASQIHELKLLQALGQARRDLRKKRGLIALNIPRPGVTVLNNQFNRFFRNPSLRQSRFFEEDPIIEYRAKHFTLTEQPDCTKMVEDIMQLACEAAGQWCSDRNVPMPYRCTVAHPDRQDPADFLQNVLPLLADEAGNVPLGAGLQYVKLLRAIVSTTPAPHMLLGAKRYVKVTSPLRRFGDLLSHWQIESALRYEARGHSLMNNDVDPFHLAYSKLELDWRLPRIGTREKMLSRAERNADRHWAIQLLYRCFYAQEADLPETFEFYVYSKGAAAWAGHVSGFIKTLGIDVDMIAAGIGQNANVGDWWEVRIRDVDPYLRRVDVEPVRLIKSAT</sequence>
<dbReference type="STRING" id="1328760.A0A165JWH9"/>
<dbReference type="AlphaFoldDB" id="A0A165JWH9"/>
<dbReference type="SMART" id="SM00955">
    <property type="entry name" value="RNB"/>
    <property type="match status" value="1"/>
</dbReference>
<evidence type="ECO:0000256" key="1">
    <source>
        <dbReference type="SAM" id="MobiDB-lite"/>
    </source>
</evidence>
<evidence type="ECO:0000313" key="4">
    <source>
        <dbReference type="Proteomes" id="UP000076632"/>
    </source>
</evidence>
<protein>
    <submittedName>
        <fullName evidence="3">RNB-domain-containing protein</fullName>
    </submittedName>
</protein>
<dbReference type="Proteomes" id="UP000076632">
    <property type="component" value="Unassembled WGS sequence"/>
</dbReference>
<feature type="region of interest" description="Disordered" evidence="1">
    <location>
        <begin position="90"/>
        <end position="121"/>
    </location>
</feature>
<dbReference type="GO" id="GO:0006402">
    <property type="term" value="P:mRNA catabolic process"/>
    <property type="evidence" value="ECO:0007669"/>
    <property type="project" value="TreeGrafter"/>
</dbReference>
<dbReference type="InterPro" id="IPR056625">
    <property type="entry name" value="SH3_CYT4"/>
</dbReference>
<dbReference type="InterPro" id="IPR050180">
    <property type="entry name" value="RNR_Ribonuclease"/>
</dbReference>
<proteinExistence type="predicted"/>
<gene>
    <name evidence="3" type="ORF">L228DRAFT_17075</name>
</gene>
<dbReference type="PANTHER" id="PTHR23355:SF65">
    <property type="entry name" value="EXORIBONUCLEASE CYT-4, PUTATIVE (AFU_ORTHOLOGUE AFUA_7G01550)-RELATED"/>
    <property type="match status" value="1"/>
</dbReference>
<dbReference type="PANTHER" id="PTHR23355">
    <property type="entry name" value="RIBONUCLEASE"/>
    <property type="match status" value="1"/>
</dbReference>
<accession>A0A165JWH9</accession>
<dbReference type="OMA" id="WPYFFPR"/>
<dbReference type="Pfam" id="PF23216">
    <property type="entry name" value="WHD_CYT4"/>
    <property type="match status" value="1"/>
</dbReference>
<dbReference type="RefSeq" id="XP_018192265.1">
    <property type="nucleotide sequence ID" value="XM_018329480.1"/>
</dbReference>
<dbReference type="Pfam" id="PF25522">
    <property type="entry name" value="OB_cyt-4"/>
    <property type="match status" value="1"/>
</dbReference>
<dbReference type="GO" id="GO:0000175">
    <property type="term" value="F:3'-5'-RNA exonuclease activity"/>
    <property type="evidence" value="ECO:0007669"/>
    <property type="project" value="TreeGrafter"/>
</dbReference>
<dbReference type="GO" id="GO:0003723">
    <property type="term" value="F:RNA binding"/>
    <property type="evidence" value="ECO:0007669"/>
    <property type="project" value="InterPro"/>
</dbReference>
<dbReference type="InterPro" id="IPR056624">
    <property type="entry name" value="WH_CYT4"/>
</dbReference>
<dbReference type="SUPFAM" id="SSF50249">
    <property type="entry name" value="Nucleic acid-binding proteins"/>
    <property type="match status" value="1"/>
</dbReference>
<dbReference type="InParanoid" id="A0A165JWH9"/>
<reference evidence="3 4" key="1">
    <citation type="journal article" date="2016" name="Fungal Biol.">
        <title>The genome of Xylona heveae provides a window into fungal endophytism.</title>
        <authorList>
            <person name="Gazis R."/>
            <person name="Kuo A."/>
            <person name="Riley R."/>
            <person name="LaButti K."/>
            <person name="Lipzen A."/>
            <person name="Lin J."/>
            <person name="Amirebrahimi M."/>
            <person name="Hesse C.N."/>
            <person name="Spatafora J.W."/>
            <person name="Henrissat B."/>
            <person name="Hainaut M."/>
            <person name="Grigoriev I.V."/>
            <person name="Hibbett D.S."/>
        </authorList>
    </citation>
    <scope>NUCLEOTIDE SEQUENCE [LARGE SCALE GENOMIC DNA]</scope>
    <source>
        <strain evidence="3 4">TC161</strain>
    </source>
</reference>
<dbReference type="InterPro" id="IPR057912">
    <property type="entry name" value="OB_CYT4_C"/>
</dbReference>
<keyword evidence="4" id="KW-1185">Reference proteome</keyword>
<dbReference type="EMBL" id="KV407454">
    <property type="protein sequence ID" value="KZF26710.1"/>
    <property type="molecule type" value="Genomic_DNA"/>
</dbReference>
<evidence type="ECO:0000313" key="3">
    <source>
        <dbReference type="EMBL" id="KZF26710.1"/>
    </source>
</evidence>
<dbReference type="InterPro" id="IPR001900">
    <property type="entry name" value="RNase_II/R"/>
</dbReference>
<dbReference type="GO" id="GO:0000932">
    <property type="term" value="C:P-body"/>
    <property type="evidence" value="ECO:0007669"/>
    <property type="project" value="TreeGrafter"/>
</dbReference>
<name>A0A165JWH9_XYLHT</name>
<evidence type="ECO:0000259" key="2">
    <source>
        <dbReference type="SMART" id="SM00955"/>
    </source>
</evidence>
<dbReference type="OrthoDB" id="2285229at2759"/>
<dbReference type="GeneID" id="28894617"/>
<feature type="domain" description="RNB" evidence="2">
    <location>
        <begin position="582"/>
        <end position="938"/>
    </location>
</feature>
<dbReference type="Pfam" id="PF00773">
    <property type="entry name" value="RNB"/>
    <property type="match status" value="1"/>
</dbReference>
<organism evidence="3 4">
    <name type="scientific">Xylona heveae (strain CBS 132557 / TC161)</name>
    <dbReference type="NCBI Taxonomy" id="1328760"/>
    <lineage>
        <taxon>Eukaryota</taxon>
        <taxon>Fungi</taxon>
        <taxon>Dikarya</taxon>
        <taxon>Ascomycota</taxon>
        <taxon>Pezizomycotina</taxon>
        <taxon>Xylonomycetes</taxon>
        <taxon>Xylonales</taxon>
        <taxon>Xylonaceae</taxon>
        <taxon>Xylona</taxon>
    </lineage>
</organism>